<evidence type="ECO:0000256" key="7">
    <source>
        <dbReference type="ARBA" id="ARBA00022553"/>
    </source>
</evidence>
<evidence type="ECO:0000256" key="14">
    <source>
        <dbReference type="PIRSR" id="PIRSR005096-3"/>
    </source>
</evidence>
<dbReference type="UniPathway" id="UPA00242"/>
<dbReference type="EMBL" id="JACIBY010000004">
    <property type="protein sequence ID" value="MBB3838559.1"/>
    <property type="molecule type" value="Genomic_DNA"/>
</dbReference>
<feature type="binding site" evidence="14">
    <location>
        <begin position="179"/>
        <end position="181"/>
    </location>
    <ligand>
        <name>beta-D-galactose</name>
        <dbReference type="ChEBI" id="CHEBI:27667"/>
    </ligand>
</feature>
<evidence type="ECO:0000256" key="11">
    <source>
        <dbReference type="PIRNR" id="PIRNR005096"/>
    </source>
</evidence>
<keyword evidence="16" id="KW-1185">Reference proteome</keyword>
<keyword evidence="6" id="KW-0963">Cytoplasm</keyword>
<dbReference type="FunFam" id="2.70.98.10:FF:000003">
    <property type="entry name" value="Aldose 1-epimerase"/>
    <property type="match status" value="1"/>
</dbReference>
<organism evidence="15 16">
    <name type="scientific">Runella defluvii</name>
    <dbReference type="NCBI Taxonomy" id="370973"/>
    <lineage>
        <taxon>Bacteria</taxon>
        <taxon>Pseudomonadati</taxon>
        <taxon>Bacteroidota</taxon>
        <taxon>Cytophagia</taxon>
        <taxon>Cytophagales</taxon>
        <taxon>Spirosomataceae</taxon>
        <taxon>Runella</taxon>
    </lineage>
</organism>
<comment type="pathway">
    <text evidence="3 11">Carbohydrate metabolism; hexose metabolism.</text>
</comment>
<evidence type="ECO:0000256" key="2">
    <source>
        <dbReference type="ARBA" id="ARBA00004496"/>
    </source>
</evidence>
<dbReference type="EC" id="5.1.3.3" evidence="11"/>
<dbReference type="SUPFAM" id="SSF74650">
    <property type="entry name" value="Galactose mutarotase-like"/>
    <property type="match status" value="1"/>
</dbReference>
<protein>
    <recommendedName>
        <fullName evidence="11">Aldose 1-epimerase</fullName>
        <ecNumber evidence="11">5.1.3.3</ecNumber>
    </recommendedName>
</protein>
<dbReference type="InterPro" id="IPR047215">
    <property type="entry name" value="Galactose_mutarotase-like"/>
</dbReference>
<dbReference type="NCBIfam" id="NF008277">
    <property type="entry name" value="PRK11055.1"/>
    <property type="match status" value="1"/>
</dbReference>
<dbReference type="CDD" id="cd09019">
    <property type="entry name" value="galactose_mutarotase_like"/>
    <property type="match status" value="1"/>
</dbReference>
<keyword evidence="7" id="KW-0597">Phosphoprotein</keyword>
<keyword evidence="10 11" id="KW-0119">Carbohydrate metabolism</keyword>
<comment type="caution">
    <text evidence="15">The sequence shown here is derived from an EMBL/GenBank/DDBJ whole genome shotgun (WGS) entry which is preliminary data.</text>
</comment>
<dbReference type="GO" id="GO:0033499">
    <property type="term" value="P:galactose catabolic process via UDP-galactose, Leloir pathway"/>
    <property type="evidence" value="ECO:0007669"/>
    <property type="project" value="TreeGrafter"/>
</dbReference>
<comment type="similarity">
    <text evidence="4 11">Belongs to the aldose epimerase family.</text>
</comment>
<dbReference type="PIRSF" id="PIRSF005096">
    <property type="entry name" value="GALM"/>
    <property type="match status" value="1"/>
</dbReference>
<evidence type="ECO:0000313" key="16">
    <source>
        <dbReference type="Proteomes" id="UP000541352"/>
    </source>
</evidence>
<dbReference type="GO" id="GO:0006006">
    <property type="term" value="P:glucose metabolic process"/>
    <property type="evidence" value="ECO:0007669"/>
    <property type="project" value="TreeGrafter"/>
</dbReference>
<evidence type="ECO:0000313" key="15">
    <source>
        <dbReference type="EMBL" id="MBB3838559.1"/>
    </source>
</evidence>
<keyword evidence="9 11" id="KW-0413">Isomerase</keyword>
<dbReference type="Gene3D" id="2.70.98.10">
    <property type="match status" value="1"/>
</dbReference>
<evidence type="ECO:0000256" key="1">
    <source>
        <dbReference type="ARBA" id="ARBA00001913"/>
    </source>
</evidence>
<comment type="subcellular location">
    <subcellularLocation>
        <location evidence="2">Cytoplasm</location>
    </subcellularLocation>
</comment>
<evidence type="ECO:0000256" key="10">
    <source>
        <dbReference type="ARBA" id="ARBA00023277"/>
    </source>
</evidence>
<dbReference type="GO" id="GO:0005737">
    <property type="term" value="C:cytoplasm"/>
    <property type="evidence" value="ECO:0007669"/>
    <property type="project" value="UniProtKB-SubCell"/>
</dbReference>
<dbReference type="RefSeq" id="WP_229601327.1">
    <property type="nucleotide sequence ID" value="NZ_JACIBY010000004.1"/>
</dbReference>
<evidence type="ECO:0000256" key="6">
    <source>
        <dbReference type="ARBA" id="ARBA00022490"/>
    </source>
</evidence>
<evidence type="ECO:0000256" key="5">
    <source>
        <dbReference type="ARBA" id="ARBA00011245"/>
    </source>
</evidence>
<dbReference type="GO" id="GO:0030246">
    <property type="term" value="F:carbohydrate binding"/>
    <property type="evidence" value="ECO:0007669"/>
    <property type="project" value="InterPro"/>
</dbReference>
<dbReference type="InterPro" id="IPR015443">
    <property type="entry name" value="Aldose_1-epimerase"/>
</dbReference>
<dbReference type="PANTHER" id="PTHR10091:SF0">
    <property type="entry name" value="GALACTOSE MUTAROTASE"/>
    <property type="match status" value="1"/>
</dbReference>
<dbReference type="PANTHER" id="PTHR10091">
    <property type="entry name" value="ALDOSE-1-EPIMERASE"/>
    <property type="match status" value="1"/>
</dbReference>
<dbReference type="Pfam" id="PF01263">
    <property type="entry name" value="Aldose_epim"/>
    <property type="match status" value="1"/>
</dbReference>
<comment type="subunit">
    <text evidence="5">Monomer.</text>
</comment>
<keyword evidence="8" id="KW-0106">Calcium</keyword>
<feature type="binding site" evidence="14">
    <location>
        <begin position="81"/>
        <end position="82"/>
    </location>
    <ligand>
        <name>beta-D-galactose</name>
        <dbReference type="ChEBI" id="CHEBI:27667"/>
    </ligand>
</feature>
<comment type="catalytic activity">
    <reaction evidence="11">
        <text>alpha-D-glucose = beta-D-glucose</text>
        <dbReference type="Rhea" id="RHEA:10264"/>
        <dbReference type="ChEBI" id="CHEBI:15903"/>
        <dbReference type="ChEBI" id="CHEBI:17925"/>
        <dbReference type="EC" id="5.1.3.3"/>
    </reaction>
</comment>
<feature type="active site" description="Proton acceptor" evidence="12">
    <location>
        <position position="316"/>
    </location>
</feature>
<feature type="active site" description="Proton donor" evidence="12">
    <location>
        <position position="179"/>
    </location>
</feature>
<feature type="binding site" evidence="13">
    <location>
        <position position="251"/>
    </location>
    <ligand>
        <name>beta-D-galactose</name>
        <dbReference type="ChEBI" id="CHEBI:27667"/>
    </ligand>
</feature>
<name>A0A7W6EQF5_9BACT</name>
<evidence type="ECO:0000256" key="9">
    <source>
        <dbReference type="ARBA" id="ARBA00023235"/>
    </source>
</evidence>
<evidence type="ECO:0000256" key="12">
    <source>
        <dbReference type="PIRSR" id="PIRSR005096-1"/>
    </source>
</evidence>
<reference evidence="15 16" key="1">
    <citation type="submission" date="2020-08" db="EMBL/GenBank/DDBJ databases">
        <title>Genomic Encyclopedia of Type Strains, Phase IV (KMG-IV): sequencing the most valuable type-strain genomes for metagenomic binning, comparative biology and taxonomic classification.</title>
        <authorList>
            <person name="Goeker M."/>
        </authorList>
    </citation>
    <scope>NUCLEOTIDE SEQUENCE [LARGE SCALE GENOMIC DNA]</scope>
    <source>
        <strain evidence="15 16">DSM 17976</strain>
    </source>
</reference>
<gene>
    <name evidence="15" type="ORF">FHS57_002564</name>
</gene>
<dbReference type="GO" id="GO:0004034">
    <property type="term" value="F:aldose 1-epimerase activity"/>
    <property type="evidence" value="ECO:0007669"/>
    <property type="project" value="UniProtKB-EC"/>
</dbReference>
<dbReference type="InterPro" id="IPR011013">
    <property type="entry name" value="Gal_mutarotase_sf_dom"/>
</dbReference>
<accession>A0A7W6EQF5</accession>
<dbReference type="Proteomes" id="UP000541352">
    <property type="component" value="Unassembled WGS sequence"/>
</dbReference>
<dbReference type="AlphaFoldDB" id="A0A7W6EQF5"/>
<evidence type="ECO:0000256" key="8">
    <source>
        <dbReference type="ARBA" id="ARBA00022837"/>
    </source>
</evidence>
<dbReference type="InterPro" id="IPR008183">
    <property type="entry name" value="Aldose_1/G6P_1-epimerase"/>
</dbReference>
<sequence length="351" mass="39076">MNTITKTTFGQLPDGQTADLFTLRSAAGVEVRISNYGGIISHLLVPDKNGVKEDVVLGYDHLDGYLKASPYFGALIGRYGNRIADAKFTLEGKEYPLAVNSGVNNIHGGKKGFDKKIWKPEVIEAENALKLSYVSPDGEEGFPGTLSTEVTYRLTDDNALEIEYRSTTDKTTIVNLTNHTYFNFTGAKTDVLDHVVTINADYLVPVNKNLIPTGELRAVKGTPFDFLQPHVVGERINDPEDDQIKVAGGYDHCWVVNGEPKTLRPTATAYEPTSGRFMEVFTTEPGIQFYTGNFLSNNITGKNNITYRKRIGFCFETQHYPDSPNQPQFPSVVLRPGEEYYTKTVYKFSVK</sequence>
<comment type="cofactor">
    <cofactor evidence="1">
        <name>Ca(2+)</name>
        <dbReference type="ChEBI" id="CHEBI:29108"/>
    </cofactor>
</comment>
<evidence type="ECO:0000256" key="3">
    <source>
        <dbReference type="ARBA" id="ARBA00005028"/>
    </source>
</evidence>
<evidence type="ECO:0000256" key="4">
    <source>
        <dbReference type="ARBA" id="ARBA00006206"/>
    </source>
</evidence>
<dbReference type="InterPro" id="IPR014718">
    <property type="entry name" value="GH-type_carb-bd"/>
</dbReference>
<evidence type="ECO:0000256" key="13">
    <source>
        <dbReference type="PIRSR" id="PIRSR005096-2"/>
    </source>
</evidence>
<proteinExistence type="inferred from homology"/>